<accession>A0A0M3HPD4</accession>
<evidence type="ECO:0000256" key="1">
    <source>
        <dbReference type="SAM" id="MobiDB-lite"/>
    </source>
</evidence>
<keyword evidence="2" id="KW-1185">Reference proteome</keyword>
<sequence>MCIHAILTTAQIADRVIDRQYAINADYKQKRLFVTHRKLHASPLFSHPPPMRYNEFSRPCSFAIQVDRKQMRVKVKDASGVSKMDMERRIVSDDSRKAEEQAGRLIKQKQRYSSENAALLNEESLNLERRLAQIQSMCPQHDNN</sequence>
<name>A0A0M3HPD4_ASCLU</name>
<evidence type="ECO:0000313" key="3">
    <source>
        <dbReference type="WBParaSite" id="ALUE_0000372901-mRNA-1"/>
    </source>
</evidence>
<protein>
    <submittedName>
        <fullName evidence="3">DUF4140 domain-containing protein</fullName>
    </submittedName>
</protein>
<dbReference type="Proteomes" id="UP000036681">
    <property type="component" value="Unplaced"/>
</dbReference>
<dbReference type="AlphaFoldDB" id="A0A0M3HPD4"/>
<feature type="compositionally biased region" description="Basic and acidic residues" evidence="1">
    <location>
        <begin position="86"/>
        <end position="102"/>
    </location>
</feature>
<feature type="region of interest" description="Disordered" evidence="1">
    <location>
        <begin position="86"/>
        <end position="107"/>
    </location>
</feature>
<proteinExistence type="predicted"/>
<reference evidence="3" key="1">
    <citation type="submission" date="2017-02" db="UniProtKB">
        <authorList>
            <consortium name="WormBaseParasite"/>
        </authorList>
    </citation>
    <scope>IDENTIFICATION</scope>
</reference>
<dbReference type="WBParaSite" id="ALUE_0000372901-mRNA-1">
    <property type="protein sequence ID" value="ALUE_0000372901-mRNA-1"/>
    <property type="gene ID" value="ALUE_0000372901"/>
</dbReference>
<organism evidence="2 3">
    <name type="scientific">Ascaris lumbricoides</name>
    <name type="common">Giant roundworm</name>
    <dbReference type="NCBI Taxonomy" id="6252"/>
    <lineage>
        <taxon>Eukaryota</taxon>
        <taxon>Metazoa</taxon>
        <taxon>Ecdysozoa</taxon>
        <taxon>Nematoda</taxon>
        <taxon>Chromadorea</taxon>
        <taxon>Rhabditida</taxon>
        <taxon>Spirurina</taxon>
        <taxon>Ascaridomorpha</taxon>
        <taxon>Ascaridoidea</taxon>
        <taxon>Ascarididae</taxon>
        <taxon>Ascaris</taxon>
    </lineage>
</organism>
<evidence type="ECO:0000313" key="2">
    <source>
        <dbReference type="Proteomes" id="UP000036681"/>
    </source>
</evidence>